<dbReference type="GO" id="GO:0006508">
    <property type="term" value="P:proteolysis"/>
    <property type="evidence" value="ECO:0007669"/>
    <property type="project" value="InterPro"/>
</dbReference>
<keyword evidence="4" id="KW-1185">Reference proteome</keyword>
<dbReference type="InterPro" id="IPR005151">
    <property type="entry name" value="Tail-specific_protease"/>
</dbReference>
<dbReference type="Gene3D" id="2.60.120.260">
    <property type="entry name" value="Galactose-binding domain-like"/>
    <property type="match status" value="1"/>
</dbReference>
<dbReference type="RefSeq" id="WP_147060661.1">
    <property type="nucleotide sequence ID" value="NZ_CP042437.1"/>
</dbReference>
<keyword evidence="1" id="KW-0732">Signal</keyword>
<dbReference type="OrthoDB" id="5379939at2"/>
<proteinExistence type="predicted"/>
<name>A0A5B8W8D3_9SPHI</name>
<dbReference type="SUPFAM" id="SSF52096">
    <property type="entry name" value="ClpP/crotonase"/>
    <property type="match status" value="1"/>
</dbReference>
<feature type="signal peptide" evidence="1">
    <location>
        <begin position="1"/>
        <end position="21"/>
    </location>
</feature>
<sequence>MKSFTLLLLSILFFGCQISPAQVQYNGNMEQLSADKTKAAGWLTYFQAEQQKAYPVKIDSLVKQDGKYSLSIEKVSNESRFGVIDYPILKSFTGNKIQLRGYIKTENVKNGYAGLWLRIDGTPAFDNMQNRGVTGTTDWKEYVIDLPYDDAAAINIHGGALLVGDGKVWVDNLRLFINGKPIEKATKVLTKAGMDTAYNIGSKIDTILLSKQQVTNLTALGQVWGFLKYHHPDVAKGNHNWDAELFRVMPQVLKAADNAALSKAIEKWVDGFGVPSLCGNCKITARPDEIKLKPDYGLLFNKQVLSASLTQKLQYILDNRNTGDNYYIDMARFIGNPVFTHEAAYSQFTYPDAGYRLLTLYRYWSMINYFYPYKYLIGEDWNNVLADCIPKFATAANASDYALNTLALIARIHDTHANIWSYNKAITAFKGKYRVPFDAKFIEDKLVVTGYLNDTLNVKQLVKVGDVIETINGQPVTQLIEKYLPYTPASNYDTQLRDIPGTYLLRGNTVALNLELIRDGQPIKSTVTALPAEKINYSSLYDIKSPGYYVIDKEIGYVYPGRYHNKDLSDIKKLFKDTRGIIIDMRCYPSEFMPFTFVPYIKTGNARFVKFTKAQVNTPGLMVISDPLSIKPDNDYKGKVVVIVNAVSQSQAEYTTMAFQSSPNVTVIGSTTAGADGNVSAIILPGAISTMISGLGIYYPDGTDTQRKGVKIDVAIKPTIKGIKEGRDELLERAKAIILTNDDGKTK</sequence>
<dbReference type="AlphaFoldDB" id="A0A5B8W8D3"/>
<dbReference type="KEGG" id="mgk:FSB76_31535"/>
<gene>
    <name evidence="3" type="ORF">FSB76_31535</name>
</gene>
<evidence type="ECO:0000259" key="2">
    <source>
        <dbReference type="Pfam" id="PF03572"/>
    </source>
</evidence>
<dbReference type="Proteomes" id="UP000321362">
    <property type="component" value="Chromosome"/>
</dbReference>
<feature type="chain" id="PRO_5022899427" evidence="1">
    <location>
        <begin position="22"/>
        <end position="747"/>
    </location>
</feature>
<dbReference type="CDD" id="cd07562">
    <property type="entry name" value="Peptidase_S41_TRI"/>
    <property type="match status" value="1"/>
</dbReference>
<evidence type="ECO:0000313" key="4">
    <source>
        <dbReference type="Proteomes" id="UP000321362"/>
    </source>
</evidence>
<dbReference type="GO" id="GO:0008236">
    <property type="term" value="F:serine-type peptidase activity"/>
    <property type="evidence" value="ECO:0007669"/>
    <property type="project" value="InterPro"/>
</dbReference>
<dbReference type="EMBL" id="CP042437">
    <property type="protein sequence ID" value="QEC80270.1"/>
    <property type="molecule type" value="Genomic_DNA"/>
</dbReference>
<dbReference type="InterPro" id="IPR029045">
    <property type="entry name" value="ClpP/crotonase-like_dom_sf"/>
</dbReference>
<dbReference type="PROSITE" id="PS51257">
    <property type="entry name" value="PROKAR_LIPOPROTEIN"/>
    <property type="match status" value="1"/>
</dbReference>
<dbReference type="Pfam" id="PF03572">
    <property type="entry name" value="Peptidase_S41"/>
    <property type="match status" value="1"/>
</dbReference>
<evidence type="ECO:0000256" key="1">
    <source>
        <dbReference type="SAM" id="SignalP"/>
    </source>
</evidence>
<evidence type="ECO:0000313" key="3">
    <source>
        <dbReference type="EMBL" id="QEC80270.1"/>
    </source>
</evidence>
<reference evidence="3 4" key="1">
    <citation type="journal article" date="2013" name="J. Microbiol.">
        <title>Mucilaginibacter ginsenosidivorax sp. nov., with ginsenoside converting activity isolated from sediment.</title>
        <authorList>
            <person name="Kim J.K."/>
            <person name="Choi T.E."/>
            <person name="Liu Q.M."/>
            <person name="Park H.Y."/>
            <person name="Yi T.H."/>
            <person name="Yoon M.H."/>
            <person name="Kim S.C."/>
            <person name="Im W.T."/>
        </authorList>
    </citation>
    <scope>NUCLEOTIDE SEQUENCE [LARGE SCALE GENOMIC DNA]</scope>
    <source>
        <strain evidence="3 4">KHI28</strain>
    </source>
</reference>
<dbReference type="Gene3D" id="3.90.226.10">
    <property type="entry name" value="2-enoyl-CoA Hydratase, Chain A, domain 1"/>
    <property type="match status" value="1"/>
</dbReference>
<dbReference type="InterPro" id="IPR036034">
    <property type="entry name" value="PDZ_sf"/>
</dbReference>
<protein>
    <submittedName>
        <fullName evidence="3">Peptidase S41</fullName>
    </submittedName>
</protein>
<accession>A0A5B8W8D3</accession>
<dbReference type="Gene3D" id="3.30.750.44">
    <property type="match status" value="1"/>
</dbReference>
<organism evidence="3 4">
    <name type="scientific">Mucilaginibacter ginsenosidivorax</name>
    <dbReference type="NCBI Taxonomy" id="862126"/>
    <lineage>
        <taxon>Bacteria</taxon>
        <taxon>Pseudomonadati</taxon>
        <taxon>Bacteroidota</taxon>
        <taxon>Sphingobacteriia</taxon>
        <taxon>Sphingobacteriales</taxon>
        <taxon>Sphingobacteriaceae</taxon>
        <taxon>Mucilaginibacter</taxon>
    </lineage>
</organism>
<feature type="domain" description="Tail specific protease" evidence="2">
    <location>
        <begin position="633"/>
        <end position="715"/>
    </location>
</feature>
<dbReference type="Gene3D" id="2.30.42.10">
    <property type="match status" value="1"/>
</dbReference>